<keyword evidence="17" id="KW-1185">Reference proteome</keyword>
<evidence type="ECO:0000256" key="11">
    <source>
        <dbReference type="ARBA" id="ARBA00031564"/>
    </source>
</evidence>
<evidence type="ECO:0000256" key="10">
    <source>
        <dbReference type="ARBA" id="ARBA00030997"/>
    </source>
</evidence>
<dbReference type="Gene3D" id="3.40.220.10">
    <property type="entry name" value="Leucine Aminopeptidase, subunit E, domain 1"/>
    <property type="match status" value="1"/>
</dbReference>
<protein>
    <recommendedName>
        <fullName evidence="2">Cytosol aminopeptidase</fullName>
        <ecNumber evidence="7">3.4.13.23</ecNumber>
    </recommendedName>
    <alternativeName>
        <fullName evidence="10">Cysteinylglycine-S-conjugate dipeptidase</fullName>
    </alternativeName>
    <alternativeName>
        <fullName evidence="11">Leucine aminopeptidase 3</fullName>
    </alternativeName>
    <alternativeName>
        <fullName evidence="9">Proline aminopeptidase</fullName>
    </alternativeName>
    <alternativeName>
        <fullName evidence="8">Prolyl aminopeptidase</fullName>
    </alternativeName>
</protein>
<comment type="function">
    <text evidence="12">Cytosolic metallopeptidase that catalyzes the removal of unsubstituted N-terminal hydrophobic amino acids from various peptides. The presence of Zn(2+) ions is essential for the peptidase activity, and the association with other cofactors can modulate the substrate spectificity of the enzyme. For instance, in the presence of Mn(2+), it displays a specific Cys-Gly hydrolyzing activity of Cys-Gly-S-conjugates. Involved in the metabolism of glutathione and in the degradation of glutathione S-conjugates, which may play a role in the control of the cell redox status.</text>
</comment>
<keyword evidence="3 18" id="KW-0031">Aminopeptidase</keyword>
<dbReference type="GO" id="GO:0070006">
    <property type="term" value="F:metalloaminopeptidase activity"/>
    <property type="evidence" value="ECO:0007669"/>
    <property type="project" value="InterPro"/>
</dbReference>
<evidence type="ECO:0000256" key="1">
    <source>
        <dbReference type="ARBA" id="ARBA00009528"/>
    </source>
</evidence>
<dbReference type="Proteomes" id="UP000504633">
    <property type="component" value="Unplaced"/>
</dbReference>
<evidence type="ECO:0000256" key="5">
    <source>
        <dbReference type="ARBA" id="ARBA00022801"/>
    </source>
</evidence>
<name>A0A6J1LCQ4_DROHY</name>
<dbReference type="OMA" id="MPLWKYF"/>
<feature type="domain" description="Cytosol aminopeptidase" evidence="15">
    <location>
        <begin position="205"/>
        <end position="516"/>
    </location>
</feature>
<evidence type="ECO:0000256" key="4">
    <source>
        <dbReference type="ARBA" id="ARBA00022670"/>
    </source>
</evidence>
<dbReference type="SUPFAM" id="SSF52949">
    <property type="entry name" value="Macro domain-like"/>
    <property type="match status" value="1"/>
</dbReference>
<dbReference type="GO" id="GO:0030145">
    <property type="term" value="F:manganese ion binding"/>
    <property type="evidence" value="ECO:0007669"/>
    <property type="project" value="InterPro"/>
</dbReference>
<comment type="catalytic activity">
    <reaction evidence="14">
        <text>L-cysteinylglycine + H2O = L-cysteine + glycine</text>
        <dbReference type="Rhea" id="RHEA:28783"/>
        <dbReference type="ChEBI" id="CHEBI:15377"/>
        <dbReference type="ChEBI" id="CHEBI:35235"/>
        <dbReference type="ChEBI" id="CHEBI:57305"/>
        <dbReference type="ChEBI" id="CHEBI:61694"/>
    </reaction>
    <physiologicalReaction direction="left-to-right" evidence="14">
        <dbReference type="Rhea" id="RHEA:28784"/>
    </physiologicalReaction>
</comment>
<dbReference type="InterPro" id="IPR000819">
    <property type="entry name" value="Peptidase_M17_C"/>
</dbReference>
<comment type="similarity">
    <text evidence="1">Belongs to the peptidase M17 family.</text>
</comment>
<reference evidence="18" key="1">
    <citation type="submission" date="2025-08" db="UniProtKB">
        <authorList>
            <consortium name="RefSeq"/>
        </authorList>
    </citation>
    <scope>IDENTIFICATION</scope>
    <source>
        <strain evidence="18">15085-1641.00</strain>
        <tissue evidence="18">Whole body</tissue>
    </source>
</reference>
<evidence type="ECO:0000259" key="16">
    <source>
        <dbReference type="Pfam" id="PF02789"/>
    </source>
</evidence>
<dbReference type="InterPro" id="IPR008283">
    <property type="entry name" value="Peptidase_M17_N"/>
</dbReference>
<dbReference type="PRINTS" id="PR00481">
    <property type="entry name" value="LAMNOPPTDASE"/>
</dbReference>
<evidence type="ECO:0000256" key="6">
    <source>
        <dbReference type="ARBA" id="ARBA00023511"/>
    </source>
</evidence>
<evidence type="ECO:0000256" key="3">
    <source>
        <dbReference type="ARBA" id="ARBA00022438"/>
    </source>
</evidence>
<evidence type="ECO:0000256" key="12">
    <source>
        <dbReference type="ARBA" id="ARBA00045966"/>
    </source>
</evidence>
<evidence type="ECO:0000256" key="2">
    <source>
        <dbReference type="ARBA" id="ARBA00014190"/>
    </source>
</evidence>
<feature type="domain" description="Peptidase M17 leucyl aminopeptidase N-terminal" evidence="16">
    <location>
        <begin position="44"/>
        <end position="174"/>
    </location>
</feature>
<evidence type="ECO:0000256" key="9">
    <source>
        <dbReference type="ARBA" id="ARBA00030930"/>
    </source>
</evidence>
<dbReference type="KEGG" id="dhe:111594123"/>
<dbReference type="OrthoDB" id="412814at2759"/>
<sequence length="526" mass="57422">MAKIQTICFNKSVLGLLRCKRALFHVPRARYMQVRHKCEHKGIVVGVYLKDGEKAPQLTANGERFDIRVSGKIGELIKETNMDGELGKGRLFSNLDNEFLTVAVVGLGKEGVGYDAEEALDVGMENVRVAAAVGSRALQHHGADSVHVDGMEYPEQAAEGAAMAVWRYNINKRKSNRLEVPKVELYGSEDVDSWTRGLFKAESQNLARRLSETPANQMTPTIFAQSTIDSLCPCGVAVDVRSMEWIEQQGLNSFLMVAKGSCEPPLVLEISYVGTSPEDKPLLLMGKGITFNSGGLCLKPKTGLDEYRADVSAAAAVVATIRAIAALSLPVNVTAMLPLCENMPSGMAVKPGDVITLINGKALCIKNTSAVGTVMLADPLLYAQSTYKPKLVIELGTYSSGTVYGLGASATGLWTNNSTLWQQFEKAGSISGDRVWRMPLWQYFKRQIEPNLTYDLCNVGRGPASSCQSAALLHRMVPCLDWVHMDTQGTGLTVKDPVPPYLQRDRMSGRPTRTLIQFLHQYSCKA</sequence>
<dbReference type="PANTHER" id="PTHR11963:SF16">
    <property type="entry name" value="CYTOSOL AMINOPEPTIDASE"/>
    <property type="match status" value="1"/>
</dbReference>
<evidence type="ECO:0000259" key="15">
    <source>
        <dbReference type="Pfam" id="PF00883"/>
    </source>
</evidence>
<evidence type="ECO:0000313" key="18">
    <source>
        <dbReference type="RefSeq" id="XP_023163050.2"/>
    </source>
</evidence>
<comment type="catalytic activity">
    <reaction evidence="6">
        <text>an S-substituted L-cysteinylglycine + H2O = an S-substituted L-cysteine + glycine</text>
        <dbReference type="Rhea" id="RHEA:60444"/>
        <dbReference type="ChEBI" id="CHEBI:15377"/>
        <dbReference type="ChEBI" id="CHEBI:57305"/>
        <dbReference type="ChEBI" id="CHEBI:58717"/>
        <dbReference type="ChEBI" id="CHEBI:143103"/>
        <dbReference type="EC" id="3.4.13.23"/>
    </reaction>
    <physiologicalReaction direction="left-to-right" evidence="6">
        <dbReference type="Rhea" id="RHEA:60445"/>
    </physiologicalReaction>
</comment>
<dbReference type="EC" id="3.4.13.23" evidence="7"/>
<dbReference type="Pfam" id="PF00883">
    <property type="entry name" value="Peptidase_M17"/>
    <property type="match status" value="1"/>
</dbReference>
<dbReference type="GeneID" id="111594123"/>
<dbReference type="RefSeq" id="XP_023163050.2">
    <property type="nucleotide sequence ID" value="XM_023307282.2"/>
</dbReference>
<accession>A0A6J1LCQ4</accession>
<dbReference type="GO" id="GO:0006508">
    <property type="term" value="P:proteolysis"/>
    <property type="evidence" value="ECO:0007669"/>
    <property type="project" value="UniProtKB-KW"/>
</dbReference>
<dbReference type="InterPro" id="IPR043472">
    <property type="entry name" value="Macro_dom-like"/>
</dbReference>
<evidence type="ECO:0000313" key="17">
    <source>
        <dbReference type="Proteomes" id="UP000504633"/>
    </source>
</evidence>
<evidence type="ECO:0000256" key="7">
    <source>
        <dbReference type="ARBA" id="ARBA00023625"/>
    </source>
</evidence>
<dbReference type="AlphaFoldDB" id="A0A6J1LCQ4"/>
<keyword evidence="4" id="KW-0645">Protease</keyword>
<evidence type="ECO:0000256" key="13">
    <source>
        <dbReference type="ARBA" id="ARBA00047881"/>
    </source>
</evidence>
<evidence type="ECO:0000256" key="14">
    <source>
        <dbReference type="ARBA" id="ARBA00049107"/>
    </source>
</evidence>
<gene>
    <name evidence="18" type="primary">LOC111594123</name>
</gene>
<keyword evidence="5" id="KW-0378">Hydrolase</keyword>
<dbReference type="PANTHER" id="PTHR11963">
    <property type="entry name" value="LEUCINE AMINOPEPTIDASE-RELATED"/>
    <property type="match status" value="1"/>
</dbReference>
<evidence type="ECO:0000256" key="8">
    <source>
        <dbReference type="ARBA" id="ARBA00029605"/>
    </source>
</evidence>
<dbReference type="SUPFAM" id="SSF53187">
    <property type="entry name" value="Zn-dependent exopeptidases"/>
    <property type="match status" value="1"/>
</dbReference>
<proteinExistence type="inferred from homology"/>
<comment type="catalytic activity">
    <reaction evidence="13">
        <text>S-benzyl-L-cysteinylglycine + H2O = S-benzyl-L-cysteine + glycine</text>
        <dbReference type="Rhea" id="RHEA:62568"/>
        <dbReference type="ChEBI" id="CHEBI:15377"/>
        <dbReference type="ChEBI" id="CHEBI:57305"/>
        <dbReference type="ChEBI" id="CHEBI:145802"/>
        <dbReference type="ChEBI" id="CHEBI:145803"/>
    </reaction>
    <physiologicalReaction direction="left-to-right" evidence="13">
        <dbReference type="Rhea" id="RHEA:62569"/>
    </physiologicalReaction>
</comment>
<dbReference type="InterPro" id="IPR011356">
    <property type="entry name" value="Leucine_aapep/pepB"/>
</dbReference>
<dbReference type="Gene3D" id="3.40.630.10">
    <property type="entry name" value="Zn peptidases"/>
    <property type="match status" value="1"/>
</dbReference>
<organism evidence="17 18">
    <name type="scientific">Drosophila hydei</name>
    <name type="common">Fruit fly</name>
    <dbReference type="NCBI Taxonomy" id="7224"/>
    <lineage>
        <taxon>Eukaryota</taxon>
        <taxon>Metazoa</taxon>
        <taxon>Ecdysozoa</taxon>
        <taxon>Arthropoda</taxon>
        <taxon>Hexapoda</taxon>
        <taxon>Insecta</taxon>
        <taxon>Pterygota</taxon>
        <taxon>Neoptera</taxon>
        <taxon>Endopterygota</taxon>
        <taxon>Diptera</taxon>
        <taxon>Brachycera</taxon>
        <taxon>Muscomorpha</taxon>
        <taxon>Ephydroidea</taxon>
        <taxon>Drosophilidae</taxon>
        <taxon>Drosophila</taxon>
    </lineage>
</organism>
<dbReference type="GO" id="GO:0005737">
    <property type="term" value="C:cytoplasm"/>
    <property type="evidence" value="ECO:0007669"/>
    <property type="project" value="InterPro"/>
</dbReference>
<dbReference type="Pfam" id="PF02789">
    <property type="entry name" value="Peptidase_M17_N"/>
    <property type="match status" value="1"/>
</dbReference>